<evidence type="ECO:0000313" key="8">
    <source>
        <dbReference type="EMBL" id="GMH05356.1"/>
    </source>
</evidence>
<comment type="similarity">
    <text evidence="5">Belongs to the cysteine-rich repeat secretory protein family.</text>
</comment>
<name>A0AAD3XIA3_NEPGR</name>
<dbReference type="PANTHER" id="PTHR32411:SF43">
    <property type="entry name" value="CYSTEINE-RICH REPEAT SECRETORY PROTEIN 38"/>
    <property type="match status" value="1"/>
</dbReference>
<keyword evidence="2" id="KW-0964">Secreted</keyword>
<comment type="caution">
    <text evidence="8">The sequence shown here is derived from an EMBL/GenBank/DDBJ whole genome shotgun (WGS) entry which is preliminary data.</text>
</comment>
<dbReference type="Proteomes" id="UP001279734">
    <property type="component" value="Unassembled WGS sequence"/>
</dbReference>
<evidence type="ECO:0000256" key="1">
    <source>
        <dbReference type="ARBA" id="ARBA00004613"/>
    </source>
</evidence>
<dbReference type="InterPro" id="IPR050581">
    <property type="entry name" value="CRR_secretory_protein"/>
</dbReference>
<evidence type="ECO:0000313" key="9">
    <source>
        <dbReference type="Proteomes" id="UP001279734"/>
    </source>
</evidence>
<dbReference type="PANTHER" id="PTHR32411">
    <property type="entry name" value="CYSTEINE-RICH REPEAT SECRETORY PROTEIN 38-RELATED"/>
    <property type="match status" value="1"/>
</dbReference>
<dbReference type="Pfam" id="PF01657">
    <property type="entry name" value="Stress-antifung"/>
    <property type="match status" value="2"/>
</dbReference>
<keyword evidence="6" id="KW-0472">Membrane</keyword>
<keyword evidence="4" id="KW-0677">Repeat</keyword>
<organism evidence="8 9">
    <name type="scientific">Nepenthes gracilis</name>
    <name type="common">Slender pitcher plant</name>
    <dbReference type="NCBI Taxonomy" id="150966"/>
    <lineage>
        <taxon>Eukaryota</taxon>
        <taxon>Viridiplantae</taxon>
        <taxon>Streptophyta</taxon>
        <taxon>Embryophyta</taxon>
        <taxon>Tracheophyta</taxon>
        <taxon>Spermatophyta</taxon>
        <taxon>Magnoliopsida</taxon>
        <taxon>eudicotyledons</taxon>
        <taxon>Gunneridae</taxon>
        <taxon>Pentapetalae</taxon>
        <taxon>Caryophyllales</taxon>
        <taxon>Nepenthaceae</taxon>
        <taxon>Nepenthes</taxon>
    </lineage>
</organism>
<dbReference type="GO" id="GO:0005576">
    <property type="term" value="C:extracellular region"/>
    <property type="evidence" value="ECO:0007669"/>
    <property type="project" value="UniProtKB-SubCell"/>
</dbReference>
<evidence type="ECO:0000256" key="3">
    <source>
        <dbReference type="ARBA" id="ARBA00022729"/>
    </source>
</evidence>
<dbReference type="PROSITE" id="PS51473">
    <property type="entry name" value="GNK2"/>
    <property type="match status" value="2"/>
</dbReference>
<sequence>MAVEFIPFSRRGNSNSRLINPSNTAITMPPAIIFYPFIFPSLFFLFGSTVPRTIAINLYPYSYFPETSTFASNSSFETNLNSVLAFLSSNSTTQSGFHKTIVGDGGDSTVYGIFLCRGDDTEDVCSTCVTTGVKASPSYCPNRKQAIVWFDVCLIRYSNKSFFGEMDDSVDLYLWNVNNITNNVTGFTNVLDDTMKTIALTAAQSQSGKKFATADANFNILNKLYTLAQCTPDLTSSDCYTCLMQCIGRLPSCCSGKQGGRVLVPSCNIRYEIYSFYENAAVPAPAPAPPTQSAAAPHGRPPAIGKSISQWHQNVYHFLVAWLSKKLRDAWHKRNQVKKN</sequence>
<keyword evidence="9" id="KW-1185">Reference proteome</keyword>
<evidence type="ECO:0000256" key="2">
    <source>
        <dbReference type="ARBA" id="ARBA00022525"/>
    </source>
</evidence>
<evidence type="ECO:0000256" key="6">
    <source>
        <dbReference type="SAM" id="Phobius"/>
    </source>
</evidence>
<comment type="subcellular location">
    <subcellularLocation>
        <location evidence="1">Secreted</location>
    </subcellularLocation>
</comment>
<protein>
    <recommendedName>
        <fullName evidence="7">Gnk2-homologous domain-containing protein</fullName>
    </recommendedName>
</protein>
<keyword evidence="3" id="KW-0732">Signal</keyword>
<dbReference type="InterPro" id="IPR002902">
    <property type="entry name" value="GNK2"/>
</dbReference>
<evidence type="ECO:0000256" key="4">
    <source>
        <dbReference type="ARBA" id="ARBA00022737"/>
    </source>
</evidence>
<keyword evidence="6" id="KW-1133">Transmembrane helix</keyword>
<accession>A0AAD3XIA3</accession>
<keyword evidence="6" id="KW-0812">Transmembrane</keyword>
<dbReference type="InterPro" id="IPR038408">
    <property type="entry name" value="GNK2_sf"/>
</dbReference>
<gene>
    <name evidence="8" type="ORF">Nepgr_007196</name>
</gene>
<dbReference type="EMBL" id="BSYO01000005">
    <property type="protein sequence ID" value="GMH05356.1"/>
    <property type="molecule type" value="Genomic_DNA"/>
</dbReference>
<dbReference type="AlphaFoldDB" id="A0AAD3XIA3"/>
<proteinExistence type="inferred from homology"/>
<dbReference type="FunFam" id="3.30.430.20:FF:000003">
    <property type="entry name" value="Cysteine-rich RLK (RECEPTOR-like protein kinase) 10"/>
    <property type="match status" value="1"/>
</dbReference>
<dbReference type="FunFam" id="3.30.430.20:FF:000002">
    <property type="entry name" value="Cysteine-rich receptor-like protein kinase 10"/>
    <property type="match status" value="1"/>
</dbReference>
<evidence type="ECO:0000256" key="5">
    <source>
        <dbReference type="ARBA" id="ARBA00038515"/>
    </source>
</evidence>
<evidence type="ECO:0000259" key="7">
    <source>
        <dbReference type="PROSITE" id="PS51473"/>
    </source>
</evidence>
<reference evidence="8" key="1">
    <citation type="submission" date="2023-05" db="EMBL/GenBank/DDBJ databases">
        <title>Nepenthes gracilis genome sequencing.</title>
        <authorList>
            <person name="Fukushima K."/>
        </authorList>
    </citation>
    <scope>NUCLEOTIDE SEQUENCE</scope>
    <source>
        <strain evidence="8">SING2019-196</strain>
    </source>
</reference>
<feature type="transmembrane region" description="Helical" evidence="6">
    <location>
        <begin position="26"/>
        <end position="46"/>
    </location>
</feature>
<dbReference type="CDD" id="cd23509">
    <property type="entry name" value="Gnk2-like"/>
    <property type="match status" value="2"/>
</dbReference>
<feature type="domain" description="Gnk2-homologous" evidence="7">
    <location>
        <begin position="58"/>
        <end position="162"/>
    </location>
</feature>
<dbReference type="Gene3D" id="3.30.430.20">
    <property type="entry name" value="Gnk2 domain, C-X8-C-X2-C motif"/>
    <property type="match status" value="2"/>
</dbReference>
<feature type="domain" description="Gnk2-homologous" evidence="7">
    <location>
        <begin position="168"/>
        <end position="276"/>
    </location>
</feature>